<reference evidence="1 2" key="1">
    <citation type="submission" date="2018-06" db="EMBL/GenBank/DDBJ databases">
        <authorList>
            <consortium name="Pathogen Informatics"/>
            <person name="Doyle S."/>
        </authorList>
    </citation>
    <scope>NUCLEOTIDE SEQUENCE [LARGE SCALE GENOMIC DNA]</scope>
    <source>
        <strain evidence="1 2">NCTC9117</strain>
    </source>
</reference>
<organism evidence="1 2">
    <name type="scientific">Escherichia coli</name>
    <dbReference type="NCBI Taxonomy" id="562"/>
    <lineage>
        <taxon>Bacteria</taxon>
        <taxon>Pseudomonadati</taxon>
        <taxon>Pseudomonadota</taxon>
        <taxon>Gammaproteobacteria</taxon>
        <taxon>Enterobacterales</taxon>
        <taxon>Enterobacteriaceae</taxon>
        <taxon>Escherichia</taxon>
    </lineage>
</organism>
<proteinExistence type="predicted"/>
<dbReference type="AlphaFoldDB" id="A0A376YF56"/>
<dbReference type="EMBL" id="UGDC01000003">
    <property type="protein sequence ID" value="STJ83153.1"/>
    <property type="molecule type" value="Genomic_DNA"/>
</dbReference>
<dbReference type="InterPro" id="IPR042099">
    <property type="entry name" value="ANL_N_sf"/>
</dbReference>
<evidence type="ECO:0000313" key="1">
    <source>
        <dbReference type="EMBL" id="STJ83153.1"/>
    </source>
</evidence>
<accession>A0A376YF56</accession>
<protein>
    <submittedName>
        <fullName evidence="1">Acetyl-coenzyme A synthetase</fullName>
        <ecNumber evidence="1">6.2.1.1</ecNumber>
    </submittedName>
</protein>
<gene>
    <name evidence="1" type="primary">acs_1</name>
    <name evidence="1" type="ORF">NCTC9117_05790</name>
</gene>
<dbReference type="Gene3D" id="3.40.50.12780">
    <property type="entry name" value="N-terminal domain of ligase-like"/>
    <property type="match status" value="1"/>
</dbReference>
<sequence length="46" mass="5304">MSQIHKHTIPANIADRCLINPQQYEAMYQQSINVPDTFWGEQGKNS</sequence>
<name>A0A376YF56_ECOLX</name>
<evidence type="ECO:0000313" key="2">
    <source>
        <dbReference type="Proteomes" id="UP000254785"/>
    </source>
</evidence>
<dbReference type="GO" id="GO:0003987">
    <property type="term" value="F:acetate-CoA ligase activity"/>
    <property type="evidence" value="ECO:0007669"/>
    <property type="project" value="UniProtKB-EC"/>
</dbReference>
<dbReference type="Proteomes" id="UP000254785">
    <property type="component" value="Unassembled WGS sequence"/>
</dbReference>
<dbReference type="EC" id="6.2.1.1" evidence="1"/>
<keyword evidence="1" id="KW-0436">Ligase</keyword>